<dbReference type="HOGENOM" id="CLU_124456_2_0_7"/>
<evidence type="ECO:0000313" key="2">
    <source>
        <dbReference type="EMBL" id="ADV46057.1"/>
    </source>
</evidence>
<dbReference type="SUPFAM" id="SSF88723">
    <property type="entry name" value="PIN domain-like"/>
    <property type="match status" value="1"/>
</dbReference>
<dbReference type="eggNOG" id="COG1848">
    <property type="taxonomic scope" value="Bacteria"/>
</dbReference>
<reference evidence="3" key="2">
    <citation type="submission" date="2011-01" db="EMBL/GenBank/DDBJ databases">
        <title>The complete genome of Nitratifractor salsuginis DSM 16511.</title>
        <authorList>
            <consortium name="US DOE Joint Genome Institute (JGI-PGF)"/>
            <person name="Lucas S."/>
            <person name="Copeland A."/>
            <person name="Lapidus A."/>
            <person name="Bruce D."/>
            <person name="Goodwin L."/>
            <person name="Pitluck S."/>
            <person name="Kyrpides N."/>
            <person name="Mavromatis K."/>
            <person name="Ivanova N."/>
            <person name="Mikhailova N."/>
            <person name="Zeytun A."/>
            <person name="Detter J.C."/>
            <person name="Tapia R."/>
            <person name="Han C."/>
            <person name="Land M."/>
            <person name="Hauser L."/>
            <person name="Markowitz V."/>
            <person name="Cheng J.-F."/>
            <person name="Hugenholtz P."/>
            <person name="Woyke T."/>
            <person name="Wu D."/>
            <person name="Tindall B."/>
            <person name="Schuetze A."/>
            <person name="Brambilla E."/>
            <person name="Klenk H.-P."/>
            <person name="Eisen J.A."/>
        </authorList>
    </citation>
    <scope>NUCLEOTIDE SEQUENCE [LARGE SCALE GENOMIC DNA]</scope>
    <source>
        <strain evidence="3">DSM 16511 / JCM 12458 / E9I37-1</strain>
    </source>
</reference>
<accession>E6X2C2</accession>
<feature type="domain" description="PIN" evidence="1">
    <location>
        <begin position="6"/>
        <end position="125"/>
    </location>
</feature>
<dbReference type="Gene3D" id="3.40.50.1010">
    <property type="entry name" value="5'-nuclease"/>
    <property type="match status" value="1"/>
</dbReference>
<sequence>MANNIYFDTNIFLDLLDSTRPFAKASATLFRELLEEGKTVYINSDTVTTAFYVMSRARRYPPEELCKFFQKLVSLFVIVPVENSEAMDAFSLCADPNNPYEDYEDTLQYICAKKIGAEFIVTNDQSFVELDIEVRSVL</sequence>
<evidence type="ECO:0000259" key="1">
    <source>
        <dbReference type="Pfam" id="PF13470"/>
    </source>
</evidence>
<organism evidence="2 3">
    <name type="scientific">Nitratifractor salsuginis (strain DSM 16511 / JCM 12458 / E9I37-1)</name>
    <dbReference type="NCBI Taxonomy" id="749222"/>
    <lineage>
        <taxon>Bacteria</taxon>
        <taxon>Pseudomonadati</taxon>
        <taxon>Campylobacterota</taxon>
        <taxon>Epsilonproteobacteria</taxon>
        <taxon>Campylobacterales</taxon>
        <taxon>Sulfurovaceae</taxon>
        <taxon>Nitratifractor</taxon>
    </lineage>
</organism>
<keyword evidence="3" id="KW-1185">Reference proteome</keyword>
<dbReference type="InterPro" id="IPR029060">
    <property type="entry name" value="PIN-like_dom_sf"/>
</dbReference>
<dbReference type="AlphaFoldDB" id="E6X2C2"/>
<proteinExistence type="predicted"/>
<reference evidence="2 3" key="1">
    <citation type="journal article" date="2011" name="Stand. Genomic Sci.">
        <title>Complete genome sequence of Nitratifractor salsuginis type strain (E9I37-1).</title>
        <authorList>
            <person name="Anderson I."/>
            <person name="Sikorski J."/>
            <person name="Zeytun A."/>
            <person name="Nolan M."/>
            <person name="Lapidus A."/>
            <person name="Lucas S."/>
            <person name="Hammon N."/>
            <person name="Deshpande S."/>
            <person name="Cheng J.F."/>
            <person name="Tapia R."/>
            <person name="Han C."/>
            <person name="Goodwin L."/>
            <person name="Pitluck S."/>
            <person name="Liolios K."/>
            <person name="Pagani I."/>
            <person name="Ivanova N."/>
            <person name="Huntemann M."/>
            <person name="Mavromatis K."/>
            <person name="Ovchinikova G."/>
            <person name="Pati A."/>
            <person name="Chen A."/>
            <person name="Palaniappan K."/>
            <person name="Land M."/>
            <person name="Hauser L."/>
            <person name="Brambilla E.M."/>
            <person name="Ngatchou-Djao O.D."/>
            <person name="Rohde M."/>
            <person name="Tindall B.J."/>
            <person name="Goker M."/>
            <person name="Detter J.C."/>
            <person name="Woyke T."/>
            <person name="Bristow J."/>
            <person name="Eisen J.A."/>
            <person name="Markowitz V."/>
            <person name="Hugenholtz P."/>
            <person name="Klenk H.P."/>
            <person name="Kyrpides N.C."/>
        </authorList>
    </citation>
    <scope>NUCLEOTIDE SEQUENCE [LARGE SCALE GENOMIC DNA]</scope>
    <source>
        <strain evidence="3">DSM 16511 / JCM 12458 / E9I37-1</strain>
    </source>
</reference>
<dbReference type="EMBL" id="CP002452">
    <property type="protein sequence ID" value="ADV46057.1"/>
    <property type="molecule type" value="Genomic_DNA"/>
</dbReference>
<gene>
    <name evidence="2" type="ordered locus">Nitsa_0792</name>
</gene>
<dbReference type="CDD" id="cd09854">
    <property type="entry name" value="PIN_VapC-like"/>
    <property type="match status" value="1"/>
</dbReference>
<dbReference type="Proteomes" id="UP000008633">
    <property type="component" value="Chromosome"/>
</dbReference>
<dbReference type="STRING" id="749222.Nitsa_0792"/>
<evidence type="ECO:0000313" key="3">
    <source>
        <dbReference type="Proteomes" id="UP000008633"/>
    </source>
</evidence>
<dbReference type="RefSeq" id="WP_013553751.1">
    <property type="nucleotide sequence ID" value="NC_014935.1"/>
</dbReference>
<dbReference type="KEGG" id="nsa:Nitsa_0792"/>
<dbReference type="OrthoDB" id="5373272at2"/>
<protein>
    <submittedName>
        <fullName evidence="2">PilT protein domain protein</fullName>
    </submittedName>
</protein>
<dbReference type="InterPro" id="IPR002716">
    <property type="entry name" value="PIN_dom"/>
</dbReference>
<dbReference type="Pfam" id="PF13470">
    <property type="entry name" value="PIN_3"/>
    <property type="match status" value="1"/>
</dbReference>
<name>E6X2C2_NITSE</name>